<accession>F8PMD4</accession>
<reference evidence="31" key="1">
    <citation type="journal article" date="2011" name="Science">
        <title>The plant cell wall-decomposing machinery underlies the functional diversity of forest fungi.</title>
        <authorList>
            <person name="Eastwood D.C."/>
            <person name="Floudas D."/>
            <person name="Binder M."/>
            <person name="Majcherczyk A."/>
            <person name="Schneider P."/>
            <person name="Aerts A."/>
            <person name="Asiegbu F.O."/>
            <person name="Baker S.E."/>
            <person name="Barry K."/>
            <person name="Bendiksby M."/>
            <person name="Blumentritt M."/>
            <person name="Coutinho P.M."/>
            <person name="Cullen D."/>
            <person name="de Vries R.P."/>
            <person name="Gathman A."/>
            <person name="Goodell B."/>
            <person name="Henrissat B."/>
            <person name="Ihrmark K."/>
            <person name="Kauserud H."/>
            <person name="Kohler A."/>
            <person name="LaButti K."/>
            <person name="Lapidus A."/>
            <person name="Lavin J.L."/>
            <person name="Lee Y.-H."/>
            <person name="Lindquist E."/>
            <person name="Lilly W."/>
            <person name="Lucas S."/>
            <person name="Morin E."/>
            <person name="Murat C."/>
            <person name="Oguiza J.A."/>
            <person name="Park J."/>
            <person name="Pisabarro A.G."/>
            <person name="Riley R."/>
            <person name="Rosling A."/>
            <person name="Salamov A."/>
            <person name="Schmidt O."/>
            <person name="Schmutz J."/>
            <person name="Skrede I."/>
            <person name="Stenlid J."/>
            <person name="Wiebenga A."/>
            <person name="Xie X."/>
            <person name="Kuees U."/>
            <person name="Hibbett D.S."/>
            <person name="Hoffmeister D."/>
            <person name="Hoegberg N."/>
            <person name="Martin F."/>
            <person name="Grigoriev I.V."/>
            <person name="Watkinson S.C."/>
        </authorList>
    </citation>
    <scope>NUCLEOTIDE SEQUENCE [LARGE SCALE GENOMIC DNA]</scope>
    <source>
        <strain evidence="31">strain S7.3</strain>
    </source>
</reference>
<dbReference type="InterPro" id="IPR027417">
    <property type="entry name" value="P-loop_NTPase"/>
</dbReference>
<comment type="function">
    <text evidence="16">ATP-binding RNA helicase involved in transcription elongation and required for the export of mRNA out of the nucleus. SUB2 also plays a role in pre-mRNA splicing and spliceosome assembly. May be involved in rDNA and telomeric silencing, and maintenance of genome integrity.</text>
</comment>
<keyword evidence="9" id="KW-0378">Hydrolase</keyword>
<dbReference type="Proteomes" id="UP000008063">
    <property type="component" value="Unassembled WGS sequence"/>
</dbReference>
<evidence type="ECO:0000256" key="4">
    <source>
        <dbReference type="ARBA" id="ARBA00022553"/>
    </source>
</evidence>
<dbReference type="InterPro" id="IPR005467">
    <property type="entry name" value="His_kinase_dom"/>
</dbReference>
<comment type="caution">
    <text evidence="21">Lacks conserved residue(s) required for the propagation of feature annotation.</text>
</comment>
<keyword evidence="13" id="KW-0694">RNA-binding</keyword>
<dbReference type="GO" id="GO:0005681">
    <property type="term" value="C:spliceosomal complex"/>
    <property type="evidence" value="ECO:0007669"/>
    <property type="project" value="UniProtKB-KW"/>
</dbReference>
<dbReference type="SUPFAM" id="SSF47384">
    <property type="entry name" value="Homodimeric domain of signal transducing histidine kinase"/>
    <property type="match status" value="1"/>
</dbReference>
<dbReference type="GO" id="GO:0051028">
    <property type="term" value="P:mRNA transport"/>
    <property type="evidence" value="ECO:0007669"/>
    <property type="project" value="UniProtKB-KW"/>
</dbReference>
<evidence type="ECO:0000256" key="17">
    <source>
        <dbReference type="ARBA" id="ARBA00038213"/>
    </source>
</evidence>
<evidence type="ECO:0000313" key="31">
    <source>
        <dbReference type="Proteomes" id="UP000008063"/>
    </source>
</evidence>
<evidence type="ECO:0000256" key="3">
    <source>
        <dbReference type="ARBA" id="ARBA00012552"/>
    </source>
</evidence>
<evidence type="ECO:0000259" key="26">
    <source>
        <dbReference type="PROSITE" id="PS50110"/>
    </source>
</evidence>
<evidence type="ECO:0000256" key="11">
    <source>
        <dbReference type="ARBA" id="ARBA00022816"/>
    </source>
</evidence>
<feature type="short sequence motif" description="Q motif" evidence="22">
    <location>
        <begin position="54"/>
        <end position="82"/>
    </location>
</feature>
<evidence type="ECO:0000256" key="14">
    <source>
        <dbReference type="ARBA" id="ARBA00023187"/>
    </source>
</evidence>
<dbReference type="InterPro" id="IPR014014">
    <property type="entry name" value="RNA_helicase_DEAD_Q_motif"/>
</dbReference>
<dbReference type="PROSITE" id="PS51195">
    <property type="entry name" value="Q_MOTIF"/>
    <property type="match status" value="1"/>
</dbReference>
<evidence type="ECO:0000256" key="1">
    <source>
        <dbReference type="ARBA" id="ARBA00004123"/>
    </source>
</evidence>
<dbReference type="InterPro" id="IPR001650">
    <property type="entry name" value="Helicase_C-like"/>
</dbReference>
<dbReference type="InterPro" id="IPR001245">
    <property type="entry name" value="Ser-Thr/Tyr_kinase_cat_dom"/>
</dbReference>
<dbReference type="eggNOG" id="KOG0329">
    <property type="taxonomic scope" value="Eukaryota"/>
</dbReference>
<evidence type="ECO:0000256" key="15">
    <source>
        <dbReference type="ARBA" id="ARBA00023242"/>
    </source>
</evidence>
<feature type="compositionally biased region" description="Acidic residues" evidence="23">
    <location>
        <begin position="8"/>
        <end position="17"/>
    </location>
</feature>
<dbReference type="InterPro" id="IPR029016">
    <property type="entry name" value="GAF-like_dom_sf"/>
</dbReference>
<evidence type="ECO:0000256" key="8">
    <source>
        <dbReference type="ARBA" id="ARBA00022777"/>
    </source>
</evidence>
<dbReference type="Pfam" id="PF02518">
    <property type="entry name" value="HATPase_c"/>
    <property type="match status" value="1"/>
</dbReference>
<dbReference type="SMART" id="SM00490">
    <property type="entry name" value="HELICc"/>
    <property type="match status" value="1"/>
</dbReference>
<dbReference type="Pfam" id="PF00271">
    <property type="entry name" value="Helicase_C"/>
    <property type="match status" value="1"/>
</dbReference>
<dbReference type="InterPro" id="IPR014001">
    <property type="entry name" value="Helicase_ATP-bd"/>
</dbReference>
<dbReference type="SUPFAM" id="SSF55874">
    <property type="entry name" value="ATPase domain of HSP90 chaperone/DNA topoisomerase II/histidine kinase"/>
    <property type="match status" value="1"/>
</dbReference>
<dbReference type="OMA" id="GTMPFEG"/>
<dbReference type="PROSITE" id="PS51194">
    <property type="entry name" value="HELICASE_CTER"/>
    <property type="match status" value="1"/>
</dbReference>
<dbReference type="SMART" id="SM00387">
    <property type="entry name" value="HATPase_c"/>
    <property type="match status" value="1"/>
</dbReference>
<evidence type="ECO:0000259" key="25">
    <source>
        <dbReference type="PROSITE" id="PS50109"/>
    </source>
</evidence>
<feature type="region of interest" description="Disordered" evidence="23">
    <location>
        <begin position="1"/>
        <end position="43"/>
    </location>
</feature>
<evidence type="ECO:0000256" key="21">
    <source>
        <dbReference type="PROSITE-ProRule" id="PRU00169"/>
    </source>
</evidence>
<dbReference type="SMART" id="SM00487">
    <property type="entry name" value="DEXDc"/>
    <property type="match status" value="1"/>
</dbReference>
<feature type="domain" description="Response regulatory" evidence="26">
    <location>
        <begin position="2446"/>
        <end position="2522"/>
    </location>
</feature>
<feature type="domain" description="DEAD-box RNA helicase Q" evidence="29">
    <location>
        <begin position="54"/>
        <end position="82"/>
    </location>
</feature>
<keyword evidence="8" id="KW-0418">Kinase</keyword>
<evidence type="ECO:0000256" key="20">
    <source>
        <dbReference type="ARBA" id="ARBA00047984"/>
    </source>
</evidence>
<evidence type="ECO:0000256" key="6">
    <source>
        <dbReference type="ARBA" id="ARBA00022728"/>
    </source>
</evidence>
<evidence type="ECO:0000256" key="16">
    <source>
        <dbReference type="ARBA" id="ARBA00037698"/>
    </source>
</evidence>
<dbReference type="Gene3D" id="3.40.50.300">
    <property type="entry name" value="P-loop containing nucleotide triphosphate hydrolases"/>
    <property type="match status" value="2"/>
</dbReference>
<feature type="domain" description="Helicase C-terminal" evidence="28">
    <location>
        <begin position="288"/>
        <end position="433"/>
    </location>
</feature>
<dbReference type="SUPFAM" id="SSF52172">
    <property type="entry name" value="CheY-like"/>
    <property type="match status" value="1"/>
</dbReference>
<dbReference type="FunFam" id="3.30.565.10:FF:000010">
    <property type="entry name" value="Sensor histidine kinase RcsC"/>
    <property type="match status" value="1"/>
</dbReference>
<sequence length="2522" mass="279668">MSSHDNEDLIDYEDENDLPTNGAAVPSSNGAALATAVDGEGDKEKKNFSGIHSTGFRDFLLKPELLRAISDLGFEHPSEVQQECIPQAVLGMDVLCQAKSGHGKTAVFVLATLQQLEPVNGEVSVLVLCHTRELAFQIKNEYTRFAKYMPDVRVSTFYGGTPVAKDSEILRDKTKCPHIVVATPGRLNALARDKVLDAKNVKHFVLDECDKMLEQLDMRRDVQEIFRATPHHKQVMMFSATLAKEIRVTCKKFMANPLEIFVDDETKLTLHGLQQHYVKLEETGKNRKLNELLDTLEFNQVVIFVKSVARAIELDKLLVSCNFPSISIHSGLQQEERIKRYTAFKAFEKRILVATDIFGRGIDVERVNIVVNYDCPPDADSYLHRVGRAGRFGTKGLAITCVSSESDQQVMAAIQSRFEVAVSELPEHIDPASYRASPWEDTGSMTYIAEGSSIKDGSNVLAKIAPAHSNGSMCLEREAHILSRVTSSADALSTTLRLIDFITIPRSSGDCVVLLLSHPGLNLLGRYFPPSKVNDFLLADVSKTRTSGANDDIFVIDDEELDTLELESFDVMDLASFLEFAIQATHCLEIIHRAGFTHREVRANAFHLNSHSGVVRFVHFGNRAVSLEEFGGPSTLVIRALDETEKTKVKEALCYLAPEQTGSMEIVNQDHRTDLYSLGMMFWTLLVGRGMMPFEGRPLELLHSIVQKRPMPVHEIRRDVPMVLANIIDKLLAKSPDSRYQSAYGLKADLLECQRRLLAAVSSVLGQSYELIPSFDIATQDRYMAFTIPVTLFGREKELETIRHVIKHTTTSFSRHFSASRGVLGVSSAGSQEQILTSNNDKEDIVTDTDSDRSVSSLGHMNTEDGAISPLTKMSLHGVHSTAFSAPPAVDFGDVSKRMANKNKSHSVRAHTIMVVGHPGDRVGKSSLVLANQAKWRSHGLWGQAKFQNADSAPFAALLGCLSSVLRQLMIFHTDLHRFVNALKERLGPQLQNIPLLYQGTPELRDILGIFDIDIEIPSNKDRLATLELRARSLDLIETLINSRSRMLIFGTLRSDVSEEYMERIRNMCSNKGRTTWVQVEPLSFPALGSLVSKTLHQEEESCADLSRFIYTASCGNAFVARNLLTTFQRQHYITFDWGNNRWNHDIAAIEASFADQKTVADPADGSFLLNHFRELPEEAQKYLLWASFFGATFKVTEVALLMDWERTNDNGGSDEDEARSVSRAVSTLQEQEHHTTSARGSMRGLQAAISEGWLVQRARDMCSFAHDRYRQAVQVEANDLPGPAISNMSFRIFTELQSMLNGKGFIICLHLLHDHPKWGELLNVLIDAGDSAWARGAHELALQAFSSAKSLLRDNAWDDNPRRDLKQSDILAEECVLKAEHPEDKGQALRLRANNQWMRNNYAAALKDTIYALHALGVDVNPAPSIEEADQMFEEVKNEVLAMGYDKIIRIPRAKDPRTDLAVALLNDAGNNAYWSPGEGFADVIGLTGAIQTIRVALQRGMSPGTPLGFFWALGAAAERRGLFRFSTDLGKLALRIADIHGGSFDKCRANVLFAALVAPYDNMHIRANLPRLEEALKYGHSAGDRGFTSFASIHTIITRLYVCDHLSEVVLAAEECVSDIELWTPEGEANILAKDTTSVETTFDTNMCKEADFIRYIQKTSGNLGLSMSWYNAFKVVALFCVGHAEASAELGFSVYATRSHHPNHRHPRYAAFFHSLALIACLREGKTPEGQRDRYMGQLRLNQSYVRKWLSPSPINTSTWVALVDAELASLTGDPEALKLYDTAVKLAVNDNWHLEEGWALYMDVILFETVLRVWVVNYNVVVYCGSHNGGHKVLYVAIQTDTVLASFSGHPPTLYGSAPKLETSEEQEISSLSASDLASILKWSKDISSDINLSSALQRLTEIATEASRSQNTCLVITSPSGEYTVATSMVTPEMCVVYENQKSVRSISDPLQKAVIQHVICLPIFSNRGQTYGAIYVSSKYAFSQNTVTILTLLCQQASISISSALLFRSVQAGTRENLKMISAQREALETARKSREHALKATKVKIISIMIKSNFLASMSHELRTPFSSFYGLLDLLSGTELNPGQSEIDYSKLEASAVKLEFSGFPVENIIADCMELLSPMAAKKLDLSFNIEPDVPPWIVSDYARIRQVLMNLIGNAVKFTASGSVTVVCSVEKETNVMPPDIELKFTIRDTGIGLSPSAVDLLFVPFQQADNSSTRRFGGTGLGLSISRQLVKLMGGTIGVQSELNSGSVFWFTLPVKVYESEDSRKALSDIERLQSLLKTPQTPRILICSQSYATSALLKMMLDGFQVDSVQDMEEVKYNLRSLCSLALPLDFLVLDDQSEKLADDLSQYIVSLDNKSLEDTKIIHLYTPTTDTLSGPALSNSTTSGVLRMTKPPRRARLLQVLAKLKNIPDIAPATEFKRAVEDSSANQRTLYGNVLIAEDNPVAQNLLVKQLERYQLSVTATSNGEEAIKEWETREPGFFTVALFDHRDLLSLLSMFGTSPASSASGDTV</sequence>
<dbReference type="PROSITE" id="PS50110">
    <property type="entry name" value="RESPONSE_REGULATORY"/>
    <property type="match status" value="1"/>
</dbReference>
<dbReference type="GO" id="GO:0000155">
    <property type="term" value="F:phosphorelay sensor kinase activity"/>
    <property type="evidence" value="ECO:0007669"/>
    <property type="project" value="InterPro"/>
</dbReference>
<keyword evidence="11" id="KW-0509">mRNA transport</keyword>
<dbReference type="GO" id="GO:0016787">
    <property type="term" value="F:hydrolase activity"/>
    <property type="evidence" value="ECO:0007669"/>
    <property type="project" value="UniProtKB-KW"/>
</dbReference>
<comment type="catalytic activity">
    <reaction evidence="20">
        <text>ATP + H2O = ADP + phosphate + H(+)</text>
        <dbReference type="Rhea" id="RHEA:13065"/>
        <dbReference type="ChEBI" id="CHEBI:15377"/>
        <dbReference type="ChEBI" id="CHEBI:15378"/>
        <dbReference type="ChEBI" id="CHEBI:30616"/>
        <dbReference type="ChEBI" id="CHEBI:43474"/>
        <dbReference type="ChEBI" id="CHEBI:456216"/>
        <dbReference type="EC" id="3.6.4.13"/>
    </reaction>
</comment>
<dbReference type="SUPFAM" id="SSF52540">
    <property type="entry name" value="P-loop containing nucleoside triphosphate hydrolases"/>
    <property type="match status" value="1"/>
</dbReference>
<dbReference type="HOGENOM" id="CLU_000400_0_0_1"/>
<dbReference type="GO" id="GO:0003724">
    <property type="term" value="F:RNA helicase activity"/>
    <property type="evidence" value="ECO:0007669"/>
    <property type="project" value="UniProtKB-EC"/>
</dbReference>
<dbReference type="CDD" id="cd17950">
    <property type="entry name" value="DEADc_DDX39"/>
    <property type="match status" value="1"/>
</dbReference>
<proteinExistence type="inferred from homology"/>
<dbReference type="EMBL" id="GL945476">
    <property type="protein sequence ID" value="EGO02766.1"/>
    <property type="molecule type" value="Genomic_DNA"/>
</dbReference>
<dbReference type="Pfam" id="PF07714">
    <property type="entry name" value="PK_Tyr_Ser-Thr"/>
    <property type="match status" value="1"/>
</dbReference>
<keyword evidence="7" id="KW-0547">Nucleotide-binding</keyword>
<dbReference type="CDD" id="cd16922">
    <property type="entry name" value="HATPase_EvgS-ArcB-TorS-like"/>
    <property type="match status" value="1"/>
</dbReference>
<dbReference type="CDD" id="cd00082">
    <property type="entry name" value="HisKA"/>
    <property type="match status" value="1"/>
</dbReference>
<dbReference type="InterPro" id="IPR036890">
    <property type="entry name" value="HATPase_C_sf"/>
</dbReference>
<dbReference type="OrthoDB" id="60033at2759"/>
<evidence type="ECO:0000256" key="13">
    <source>
        <dbReference type="ARBA" id="ARBA00022884"/>
    </source>
</evidence>
<organism evidence="31">
    <name type="scientific">Serpula lacrymans var. lacrymans (strain S7.3)</name>
    <name type="common">Dry rot fungus</name>
    <dbReference type="NCBI Taxonomy" id="936435"/>
    <lineage>
        <taxon>Eukaryota</taxon>
        <taxon>Fungi</taxon>
        <taxon>Dikarya</taxon>
        <taxon>Basidiomycota</taxon>
        <taxon>Agaricomycotina</taxon>
        <taxon>Agaricomycetes</taxon>
        <taxon>Agaricomycetidae</taxon>
        <taxon>Boletales</taxon>
        <taxon>Coniophorineae</taxon>
        <taxon>Serpulaceae</taxon>
        <taxon>Serpula</taxon>
    </lineage>
</organism>
<dbReference type="PROSITE" id="PS51192">
    <property type="entry name" value="HELICASE_ATP_BIND_1"/>
    <property type="match status" value="1"/>
</dbReference>
<evidence type="ECO:0000259" key="29">
    <source>
        <dbReference type="PROSITE" id="PS51195"/>
    </source>
</evidence>
<evidence type="ECO:0000259" key="27">
    <source>
        <dbReference type="PROSITE" id="PS51192"/>
    </source>
</evidence>
<comment type="subcellular location">
    <subcellularLocation>
        <location evidence="1">Nucleus</location>
    </subcellularLocation>
</comment>
<dbReference type="Pfam" id="PF00512">
    <property type="entry name" value="HisKA"/>
    <property type="match status" value="1"/>
</dbReference>
<keyword evidence="15" id="KW-0539">Nucleus</keyword>
<evidence type="ECO:0000256" key="23">
    <source>
        <dbReference type="SAM" id="MobiDB-lite"/>
    </source>
</evidence>
<dbReference type="FunFam" id="3.40.50.300:FF:000111">
    <property type="entry name" value="DEAD-box ATP-dependent RNA helicase"/>
    <property type="match status" value="1"/>
</dbReference>
<dbReference type="PROSITE" id="PS50109">
    <property type="entry name" value="HIS_KIN"/>
    <property type="match status" value="1"/>
</dbReference>
<dbReference type="Gene3D" id="3.30.565.10">
    <property type="entry name" value="Histidine kinase-like ATPase, C-terminal domain"/>
    <property type="match status" value="1"/>
</dbReference>
<dbReference type="InterPro" id="IPR036097">
    <property type="entry name" value="HisK_dim/P_sf"/>
</dbReference>
<dbReference type="InterPro" id="IPR004358">
    <property type="entry name" value="Sig_transdc_His_kin-like_C"/>
</dbReference>
<feature type="domain" description="Protein kinase" evidence="24">
    <location>
        <begin position="434"/>
        <end position="751"/>
    </location>
</feature>
<keyword evidence="10" id="KW-0347">Helicase</keyword>
<dbReference type="InterPro" id="IPR003018">
    <property type="entry name" value="GAF"/>
</dbReference>
<keyword evidence="31" id="KW-1185">Reference proteome</keyword>
<evidence type="ECO:0000256" key="9">
    <source>
        <dbReference type="ARBA" id="ARBA00022801"/>
    </source>
</evidence>
<dbReference type="PRINTS" id="PR00344">
    <property type="entry name" value="BCTRLSENSOR"/>
</dbReference>
<dbReference type="InterPro" id="IPR011006">
    <property type="entry name" value="CheY-like_superfamily"/>
</dbReference>
<keyword evidence="5" id="KW-0808">Transferase</keyword>
<dbReference type="InterPro" id="IPR003661">
    <property type="entry name" value="HisK_dim/P_dom"/>
</dbReference>
<dbReference type="Gene3D" id="3.40.50.2300">
    <property type="match status" value="1"/>
</dbReference>
<dbReference type="GO" id="GO:0003723">
    <property type="term" value="F:RNA binding"/>
    <property type="evidence" value="ECO:0007669"/>
    <property type="project" value="UniProtKB-KW"/>
</dbReference>
<dbReference type="Gene3D" id="1.10.287.130">
    <property type="match status" value="1"/>
</dbReference>
<dbReference type="CDD" id="cd18787">
    <property type="entry name" value="SF2_C_DEAD"/>
    <property type="match status" value="1"/>
</dbReference>
<dbReference type="PROSITE" id="PS50011">
    <property type="entry name" value="PROTEIN_KINASE_DOM"/>
    <property type="match status" value="1"/>
</dbReference>
<dbReference type="Pfam" id="PF01590">
    <property type="entry name" value="GAF"/>
    <property type="match status" value="1"/>
</dbReference>
<keyword evidence="6" id="KW-0747">Spliceosome</keyword>
<dbReference type="InParanoid" id="F8PMD4"/>
<protein>
    <recommendedName>
        <fullName evidence="18">ATP-dependent RNA helicase SUB2</fullName>
        <ecNumber evidence="3">3.6.4.13</ecNumber>
    </recommendedName>
    <alternativeName>
        <fullName evidence="19">ATP-dependent RNA helicase sub2</fullName>
    </alternativeName>
</protein>
<evidence type="ECO:0000256" key="10">
    <source>
        <dbReference type="ARBA" id="ARBA00022806"/>
    </source>
</evidence>
<evidence type="ECO:0000313" key="30">
    <source>
        <dbReference type="EMBL" id="EGO02766.1"/>
    </source>
</evidence>
<dbReference type="Gene3D" id="3.30.450.40">
    <property type="match status" value="1"/>
</dbReference>
<dbReference type="InterPro" id="IPR000719">
    <property type="entry name" value="Prot_kinase_dom"/>
</dbReference>
<dbReference type="SUPFAM" id="SSF55781">
    <property type="entry name" value="GAF domain-like"/>
    <property type="match status" value="1"/>
</dbReference>
<keyword evidence="14" id="KW-0507">mRNA processing</keyword>
<dbReference type="FunFam" id="3.40.50.300:FF:000168">
    <property type="entry name" value="DEAD-box ATP-dependent RNA helicase 56-like"/>
    <property type="match status" value="1"/>
</dbReference>
<dbReference type="Pfam" id="PF00270">
    <property type="entry name" value="DEAD"/>
    <property type="match status" value="1"/>
</dbReference>
<keyword evidence="14" id="KW-0508">mRNA splicing</keyword>
<keyword evidence="4" id="KW-0597">Phosphoprotein</keyword>
<evidence type="ECO:0000259" key="28">
    <source>
        <dbReference type="PROSITE" id="PS51194"/>
    </source>
</evidence>
<dbReference type="InterPro" id="IPR011545">
    <property type="entry name" value="DEAD/DEAH_box_helicase_dom"/>
</dbReference>
<evidence type="ECO:0000256" key="12">
    <source>
        <dbReference type="ARBA" id="ARBA00022840"/>
    </source>
</evidence>
<dbReference type="InterPro" id="IPR001789">
    <property type="entry name" value="Sig_transdc_resp-reg_receiver"/>
</dbReference>
<dbReference type="InterPro" id="IPR003594">
    <property type="entry name" value="HATPase_dom"/>
</dbReference>
<dbReference type="EC" id="3.6.4.13" evidence="3"/>
<dbReference type="STRING" id="936435.F8PMD4"/>
<evidence type="ECO:0000256" key="18">
    <source>
        <dbReference type="ARBA" id="ARBA00040177"/>
    </source>
</evidence>
<name>F8PMD4_SERL3</name>
<dbReference type="Gene3D" id="1.10.510.10">
    <property type="entry name" value="Transferase(Phosphotransferase) domain 1"/>
    <property type="match status" value="1"/>
</dbReference>
<evidence type="ECO:0000256" key="19">
    <source>
        <dbReference type="ARBA" id="ARBA00040402"/>
    </source>
</evidence>
<dbReference type="SUPFAM" id="SSF56112">
    <property type="entry name" value="Protein kinase-like (PK-like)"/>
    <property type="match status" value="1"/>
</dbReference>
<feature type="domain" description="Helicase ATP-binding" evidence="27">
    <location>
        <begin position="85"/>
        <end position="260"/>
    </location>
</feature>
<comment type="similarity">
    <text evidence="17">Belongs to the DEAD box helicase family. DECD subfamily.</text>
</comment>
<evidence type="ECO:0000256" key="22">
    <source>
        <dbReference type="PROSITE-ProRule" id="PRU00552"/>
    </source>
</evidence>
<dbReference type="PANTHER" id="PTHR47958">
    <property type="entry name" value="ATP-DEPENDENT RNA HELICASE DBP3"/>
    <property type="match status" value="1"/>
</dbReference>
<comment type="similarity">
    <text evidence="2">Belongs to the protein kinase superfamily. TKL Ser/Thr protein kinase family. ROCO subfamily.</text>
</comment>
<keyword evidence="11" id="KW-0813">Transport</keyword>
<gene>
    <name evidence="30" type="ORF">SERLA73DRAFT_150394</name>
</gene>
<keyword evidence="12" id="KW-0067">ATP-binding</keyword>
<evidence type="ECO:0000256" key="5">
    <source>
        <dbReference type="ARBA" id="ARBA00022679"/>
    </source>
</evidence>
<feature type="domain" description="Histidine kinase" evidence="25">
    <location>
        <begin position="2064"/>
        <end position="2268"/>
    </location>
</feature>
<dbReference type="InterPro" id="IPR011009">
    <property type="entry name" value="Kinase-like_dom_sf"/>
</dbReference>
<evidence type="ECO:0000259" key="24">
    <source>
        <dbReference type="PROSITE" id="PS50011"/>
    </source>
</evidence>
<dbReference type="GO" id="GO:0005524">
    <property type="term" value="F:ATP binding"/>
    <property type="evidence" value="ECO:0007669"/>
    <property type="project" value="UniProtKB-KW"/>
</dbReference>
<evidence type="ECO:0000256" key="2">
    <source>
        <dbReference type="ARBA" id="ARBA00008171"/>
    </source>
</evidence>
<evidence type="ECO:0000256" key="7">
    <source>
        <dbReference type="ARBA" id="ARBA00022741"/>
    </source>
</evidence>
<feature type="region of interest" description="Disordered" evidence="23">
    <location>
        <begin position="1210"/>
        <end position="1242"/>
    </location>
</feature>
<dbReference type="GO" id="GO:0008380">
    <property type="term" value="P:RNA splicing"/>
    <property type="evidence" value="ECO:0007669"/>
    <property type="project" value="UniProtKB-KW"/>
</dbReference>